<evidence type="ECO:0000256" key="3">
    <source>
        <dbReference type="ARBA" id="ARBA00012438"/>
    </source>
</evidence>
<evidence type="ECO:0000256" key="4">
    <source>
        <dbReference type="ARBA" id="ARBA00022475"/>
    </source>
</evidence>
<protein>
    <recommendedName>
        <fullName evidence="3">histidine kinase</fullName>
        <ecNumber evidence="3">2.7.13.3</ecNumber>
    </recommendedName>
</protein>
<proteinExistence type="predicted"/>
<dbReference type="InterPro" id="IPR013767">
    <property type="entry name" value="PAS_fold"/>
</dbReference>
<evidence type="ECO:0000256" key="1">
    <source>
        <dbReference type="ARBA" id="ARBA00000085"/>
    </source>
</evidence>
<evidence type="ECO:0000256" key="2">
    <source>
        <dbReference type="ARBA" id="ARBA00004651"/>
    </source>
</evidence>
<dbReference type="SUPFAM" id="SSF55785">
    <property type="entry name" value="PYP-like sensor domain (PAS domain)"/>
    <property type="match status" value="1"/>
</dbReference>
<keyword evidence="12" id="KW-0902">Two-component regulatory system</keyword>
<dbReference type="GO" id="GO:0005886">
    <property type="term" value="C:plasma membrane"/>
    <property type="evidence" value="ECO:0007669"/>
    <property type="project" value="UniProtKB-SubCell"/>
</dbReference>
<dbReference type="InterPro" id="IPR000014">
    <property type="entry name" value="PAS"/>
</dbReference>
<keyword evidence="10" id="KW-0067">ATP-binding</keyword>
<comment type="subcellular location">
    <subcellularLocation>
        <location evidence="2">Cell membrane</location>
        <topology evidence="2">Multi-pass membrane protein</topology>
    </subcellularLocation>
</comment>
<dbReference type="SMART" id="SM00388">
    <property type="entry name" value="HisKA"/>
    <property type="match status" value="1"/>
</dbReference>
<evidence type="ECO:0000256" key="9">
    <source>
        <dbReference type="ARBA" id="ARBA00022777"/>
    </source>
</evidence>
<dbReference type="Gene3D" id="3.30.565.10">
    <property type="entry name" value="Histidine kinase-like ATPase, C-terminal domain"/>
    <property type="match status" value="1"/>
</dbReference>
<evidence type="ECO:0000256" key="11">
    <source>
        <dbReference type="ARBA" id="ARBA00022989"/>
    </source>
</evidence>
<dbReference type="Gene3D" id="3.30.450.20">
    <property type="entry name" value="PAS domain"/>
    <property type="match status" value="2"/>
</dbReference>
<dbReference type="NCBIfam" id="TIGR00229">
    <property type="entry name" value="sensory_box"/>
    <property type="match status" value="1"/>
</dbReference>
<gene>
    <name evidence="16" type="ORF">dnl_18410</name>
</gene>
<evidence type="ECO:0000259" key="15">
    <source>
        <dbReference type="PROSITE" id="PS50885"/>
    </source>
</evidence>
<evidence type="ECO:0000256" key="6">
    <source>
        <dbReference type="ARBA" id="ARBA00022679"/>
    </source>
</evidence>
<dbReference type="SUPFAM" id="SSF103190">
    <property type="entry name" value="Sensory domain-like"/>
    <property type="match status" value="1"/>
</dbReference>
<dbReference type="PRINTS" id="PR00344">
    <property type="entry name" value="BCTRLSENSOR"/>
</dbReference>
<dbReference type="PANTHER" id="PTHR43065:SF10">
    <property type="entry name" value="PEROXIDE STRESS-ACTIVATED HISTIDINE KINASE MAK3"/>
    <property type="match status" value="1"/>
</dbReference>
<dbReference type="InterPro" id="IPR029151">
    <property type="entry name" value="Sensor-like_sf"/>
</dbReference>
<feature type="domain" description="HAMP" evidence="15">
    <location>
        <begin position="419"/>
        <end position="471"/>
    </location>
</feature>
<keyword evidence="7 13" id="KW-0812">Transmembrane</keyword>
<accession>A0A975B673</accession>
<dbReference type="AlphaFoldDB" id="A0A975B673"/>
<evidence type="ECO:0000259" key="14">
    <source>
        <dbReference type="PROSITE" id="PS50109"/>
    </source>
</evidence>
<keyword evidence="8" id="KW-0547">Nucleotide-binding</keyword>
<evidence type="ECO:0000256" key="10">
    <source>
        <dbReference type="ARBA" id="ARBA00022840"/>
    </source>
</evidence>
<dbReference type="Pfam" id="PF00672">
    <property type="entry name" value="HAMP"/>
    <property type="match status" value="1"/>
</dbReference>
<dbReference type="SMART" id="SM00304">
    <property type="entry name" value="HAMP"/>
    <property type="match status" value="1"/>
</dbReference>
<dbReference type="EC" id="2.7.13.3" evidence="3"/>
<evidence type="ECO:0000313" key="16">
    <source>
        <dbReference type="EMBL" id="QTA79568.1"/>
    </source>
</evidence>
<keyword evidence="13" id="KW-0472">Membrane</keyword>
<keyword evidence="5" id="KW-0597">Phosphoprotein</keyword>
<keyword evidence="17" id="KW-1185">Reference proteome</keyword>
<dbReference type="InterPro" id="IPR035965">
    <property type="entry name" value="PAS-like_dom_sf"/>
</dbReference>
<feature type="domain" description="Histidine kinase" evidence="14">
    <location>
        <begin position="626"/>
        <end position="841"/>
    </location>
</feature>
<evidence type="ECO:0000313" key="17">
    <source>
        <dbReference type="Proteomes" id="UP000663720"/>
    </source>
</evidence>
<dbReference type="Pfam" id="PF00989">
    <property type="entry name" value="PAS"/>
    <property type="match status" value="1"/>
</dbReference>
<dbReference type="Proteomes" id="UP000663720">
    <property type="component" value="Chromosome"/>
</dbReference>
<dbReference type="EMBL" id="CP061799">
    <property type="protein sequence ID" value="QTA79568.1"/>
    <property type="molecule type" value="Genomic_DNA"/>
</dbReference>
<keyword evidence="6" id="KW-0808">Transferase</keyword>
<sequence length="850" mass="95851">MRFSILKKFLLAFLIISLSPLLVLSYYARETLIYVGHETVESTKKALLENAASLIEARARGIARQIELFLQLCHDDLYALTLIEFDPGLYLDFSNGHKRQIWIQQGQPGHITEARMMIPLYREITYADTEGVEKIRILENKIFPGGRHVSLPFWGSFGREDYFNNAKNLPEGEIYVSHLMGVHVQKEEQLNGAENVETAVGGVPYKGIIRFASPIFKNGRFAGVVSLALDHRHLMEYTQHVLPVGDREVVFPSYNSGNYAFLFDDQGWIITHPKLWDIRGYDSSTRQLIDPLSPEYNAQAMQKGLIPFNLFHVPFIHKNYRKIALDVLSGKSGITTTSSVGSVPRVMAYAPIKYNSGEFKQTGFFGGVTLGARTDTFESSVDETASYLRDIIKQTVRHFIFIIIATAFMVGTFAIILARSFSQPIRLLSDKVKAVSSGHFDVSVPIYSGDELESLGANFQEMGHQLEKHRQRLVTSLKELELSRKEAVKERDFIKIIFSNVASGLIVIDQYGIISQVNHNTERILNILSQDMEGCSFQQAFVSYPELIDYIIKAFEGHKIQSIDLELKVAGPRKYIEITASTIQESYLPQDRCVLVLIRDITRRKKMERYLSRSDRLVSLGTLAAGVAHEIRNPLTGISLLLDDLHDHMTGHPDEQLLMQKSLEEIEKLEKIVTGLLEFASQPAASYSMADLNQVIEDTVFLIKKQCNRQRVMLFRNTADHVPAILMDQEKMKQALLNIFLNALNVMPDGGELHIDTYLQDNLELFSSGKGIEIRICDTGPGVNPDDMDYIFDPFFTKTPKGSGLGLSITHTIIEEHRGKIVVDSKLGRGACFKIFFPLNEEVNAENPGS</sequence>
<dbReference type="Pfam" id="PF00512">
    <property type="entry name" value="HisKA"/>
    <property type="match status" value="1"/>
</dbReference>
<dbReference type="Gene3D" id="6.10.340.10">
    <property type="match status" value="1"/>
</dbReference>
<dbReference type="Pfam" id="PF02518">
    <property type="entry name" value="HATPase_c"/>
    <property type="match status" value="1"/>
</dbReference>
<dbReference type="Gene3D" id="1.10.287.130">
    <property type="match status" value="1"/>
</dbReference>
<dbReference type="GO" id="GO:0006355">
    <property type="term" value="P:regulation of DNA-templated transcription"/>
    <property type="evidence" value="ECO:0007669"/>
    <property type="project" value="InterPro"/>
</dbReference>
<dbReference type="KEGG" id="dli:dnl_18410"/>
<dbReference type="SUPFAM" id="SSF158472">
    <property type="entry name" value="HAMP domain-like"/>
    <property type="match status" value="1"/>
</dbReference>
<dbReference type="CDD" id="cd00130">
    <property type="entry name" value="PAS"/>
    <property type="match status" value="1"/>
</dbReference>
<dbReference type="InterPro" id="IPR003660">
    <property type="entry name" value="HAMP_dom"/>
</dbReference>
<dbReference type="InterPro" id="IPR036097">
    <property type="entry name" value="HisK_dim/P_sf"/>
</dbReference>
<comment type="catalytic activity">
    <reaction evidence="1">
        <text>ATP + protein L-histidine = ADP + protein N-phospho-L-histidine.</text>
        <dbReference type="EC" id="2.7.13.3"/>
    </reaction>
</comment>
<evidence type="ECO:0000256" key="5">
    <source>
        <dbReference type="ARBA" id="ARBA00022553"/>
    </source>
</evidence>
<name>A0A975B673_9BACT</name>
<evidence type="ECO:0000256" key="7">
    <source>
        <dbReference type="ARBA" id="ARBA00022692"/>
    </source>
</evidence>
<dbReference type="InterPro" id="IPR005467">
    <property type="entry name" value="His_kinase_dom"/>
</dbReference>
<keyword evidence="11 13" id="KW-1133">Transmembrane helix</keyword>
<dbReference type="PROSITE" id="PS50885">
    <property type="entry name" value="HAMP"/>
    <property type="match status" value="1"/>
</dbReference>
<evidence type="ECO:0000256" key="12">
    <source>
        <dbReference type="ARBA" id="ARBA00023012"/>
    </source>
</evidence>
<dbReference type="InterPro" id="IPR004358">
    <property type="entry name" value="Sig_transdc_His_kin-like_C"/>
</dbReference>
<reference evidence="16" key="1">
    <citation type="journal article" date="2021" name="Microb. Physiol.">
        <title>Proteogenomic Insights into the Physiology of Marine, Sulfate-Reducing, Filamentous Desulfonema limicola and Desulfonema magnum.</title>
        <authorList>
            <person name="Schnaars V."/>
            <person name="Wohlbrand L."/>
            <person name="Scheve S."/>
            <person name="Hinrichs C."/>
            <person name="Reinhardt R."/>
            <person name="Rabus R."/>
        </authorList>
    </citation>
    <scope>NUCLEOTIDE SEQUENCE</scope>
    <source>
        <strain evidence="16">5ac10</strain>
    </source>
</reference>
<dbReference type="PANTHER" id="PTHR43065">
    <property type="entry name" value="SENSOR HISTIDINE KINASE"/>
    <property type="match status" value="1"/>
</dbReference>
<dbReference type="CDD" id="cd06225">
    <property type="entry name" value="HAMP"/>
    <property type="match status" value="1"/>
</dbReference>
<dbReference type="SUPFAM" id="SSF55874">
    <property type="entry name" value="ATPase domain of HSP90 chaperone/DNA topoisomerase II/histidine kinase"/>
    <property type="match status" value="1"/>
</dbReference>
<evidence type="ECO:0000256" key="13">
    <source>
        <dbReference type="SAM" id="Phobius"/>
    </source>
</evidence>
<dbReference type="SMART" id="SM00387">
    <property type="entry name" value="HATPase_c"/>
    <property type="match status" value="1"/>
</dbReference>
<evidence type="ECO:0000256" key="8">
    <source>
        <dbReference type="ARBA" id="ARBA00022741"/>
    </source>
</evidence>
<dbReference type="RefSeq" id="WP_207691305.1">
    <property type="nucleotide sequence ID" value="NZ_CP061799.1"/>
</dbReference>
<keyword evidence="9 16" id="KW-0418">Kinase</keyword>
<dbReference type="CDD" id="cd00082">
    <property type="entry name" value="HisKA"/>
    <property type="match status" value="1"/>
</dbReference>
<dbReference type="SUPFAM" id="SSF47384">
    <property type="entry name" value="Homodimeric domain of signal transducing histidine kinase"/>
    <property type="match status" value="1"/>
</dbReference>
<keyword evidence="4" id="KW-1003">Cell membrane</keyword>
<dbReference type="InterPro" id="IPR003594">
    <property type="entry name" value="HATPase_dom"/>
</dbReference>
<dbReference type="GO" id="GO:0000155">
    <property type="term" value="F:phosphorelay sensor kinase activity"/>
    <property type="evidence" value="ECO:0007669"/>
    <property type="project" value="InterPro"/>
</dbReference>
<dbReference type="InterPro" id="IPR003661">
    <property type="entry name" value="HisK_dim/P_dom"/>
</dbReference>
<dbReference type="PROSITE" id="PS50109">
    <property type="entry name" value="HIS_KIN"/>
    <property type="match status" value="1"/>
</dbReference>
<organism evidence="16 17">
    <name type="scientific">Desulfonema limicola</name>
    <dbReference type="NCBI Taxonomy" id="45656"/>
    <lineage>
        <taxon>Bacteria</taxon>
        <taxon>Pseudomonadati</taxon>
        <taxon>Thermodesulfobacteriota</taxon>
        <taxon>Desulfobacteria</taxon>
        <taxon>Desulfobacterales</taxon>
        <taxon>Desulfococcaceae</taxon>
        <taxon>Desulfonema</taxon>
    </lineage>
</organism>
<dbReference type="InterPro" id="IPR036890">
    <property type="entry name" value="HATPase_C_sf"/>
</dbReference>
<feature type="transmembrane region" description="Helical" evidence="13">
    <location>
        <begin position="399"/>
        <end position="418"/>
    </location>
</feature>
<dbReference type="GO" id="GO:0005524">
    <property type="term" value="F:ATP binding"/>
    <property type="evidence" value="ECO:0007669"/>
    <property type="project" value="UniProtKB-KW"/>
</dbReference>